<dbReference type="InterPro" id="IPR029016">
    <property type="entry name" value="GAF-like_dom_sf"/>
</dbReference>
<evidence type="ECO:0000256" key="4">
    <source>
        <dbReference type="PROSITE-ProRule" id="PRU00091"/>
    </source>
</evidence>
<evidence type="ECO:0000313" key="11">
    <source>
        <dbReference type="EMBL" id="RHZ15479.1"/>
    </source>
</evidence>
<keyword evidence="1" id="KW-0479">Metal-binding</keyword>
<dbReference type="Proteomes" id="UP000286510">
    <property type="component" value="Unassembled WGS sequence"/>
</dbReference>
<dbReference type="GO" id="GO:0008270">
    <property type="term" value="F:zinc ion binding"/>
    <property type="evidence" value="ECO:0007669"/>
    <property type="project" value="UniProtKB-KW"/>
</dbReference>
<dbReference type="EMBL" id="QUSZ01003028">
    <property type="protein sequence ID" value="RHY20020.1"/>
    <property type="molecule type" value="Genomic_DNA"/>
</dbReference>
<dbReference type="Gene3D" id="3.30.40.10">
    <property type="entry name" value="Zinc/RING finger domain, C3HC4 (zinc finger)"/>
    <property type="match status" value="1"/>
</dbReference>
<evidence type="ECO:0000313" key="7">
    <source>
        <dbReference type="EMBL" id="RHY09446.1"/>
    </source>
</evidence>
<evidence type="ECO:0000256" key="5">
    <source>
        <dbReference type="SAM" id="MobiDB-lite"/>
    </source>
</evidence>
<dbReference type="Proteomes" id="UP000266196">
    <property type="component" value="Unassembled WGS sequence"/>
</dbReference>
<evidence type="ECO:0000259" key="6">
    <source>
        <dbReference type="PROSITE" id="PS50178"/>
    </source>
</evidence>
<feature type="region of interest" description="Disordered" evidence="5">
    <location>
        <begin position="664"/>
        <end position="716"/>
    </location>
</feature>
<evidence type="ECO:0000313" key="16">
    <source>
        <dbReference type="Proteomes" id="UP000266643"/>
    </source>
</evidence>
<evidence type="ECO:0000313" key="9">
    <source>
        <dbReference type="EMBL" id="RHY45079.1"/>
    </source>
</evidence>
<evidence type="ECO:0000313" key="17">
    <source>
        <dbReference type="Proteomes" id="UP000283543"/>
    </source>
</evidence>
<accession>A0A397BNR7</accession>
<dbReference type="Gene3D" id="3.30.450.40">
    <property type="match status" value="1"/>
</dbReference>
<feature type="region of interest" description="Disordered" evidence="5">
    <location>
        <begin position="26"/>
        <end position="78"/>
    </location>
</feature>
<dbReference type="EMBL" id="QUTB01007656">
    <property type="protein sequence ID" value="RHY45079.1"/>
    <property type="molecule type" value="Genomic_DNA"/>
</dbReference>
<evidence type="ECO:0000313" key="15">
    <source>
        <dbReference type="Proteomes" id="UP000266239"/>
    </source>
</evidence>
<evidence type="ECO:0000313" key="12">
    <source>
        <dbReference type="EMBL" id="RHZ15822.1"/>
    </source>
</evidence>
<evidence type="ECO:0000256" key="1">
    <source>
        <dbReference type="ARBA" id="ARBA00022723"/>
    </source>
</evidence>
<keyword evidence="2 4" id="KW-0863">Zinc-finger</keyword>
<dbReference type="EMBL" id="QUTE01010001">
    <property type="protein sequence ID" value="RHZ15822.1"/>
    <property type="molecule type" value="Genomic_DNA"/>
</dbReference>
<dbReference type="PANTHER" id="PTHR43102">
    <property type="entry name" value="SLR1143 PROTEIN"/>
    <property type="match status" value="1"/>
</dbReference>
<evidence type="ECO:0000313" key="8">
    <source>
        <dbReference type="EMBL" id="RHY20020.1"/>
    </source>
</evidence>
<dbReference type="Proteomes" id="UP000266239">
    <property type="component" value="Unassembled WGS sequence"/>
</dbReference>
<evidence type="ECO:0000313" key="14">
    <source>
        <dbReference type="Proteomes" id="UP000266196"/>
    </source>
</evidence>
<evidence type="ECO:0000313" key="18">
    <source>
        <dbReference type="Proteomes" id="UP000286510"/>
    </source>
</evidence>
<dbReference type="AlphaFoldDB" id="A0A397BNR7"/>
<dbReference type="PROSITE" id="PS50178">
    <property type="entry name" value="ZF_FYVE"/>
    <property type="match status" value="1"/>
</dbReference>
<comment type="caution">
    <text evidence="8">The sequence shown here is derived from an EMBL/GenBank/DDBJ whole genome shotgun (WGS) entry which is preliminary data.</text>
</comment>
<evidence type="ECO:0000313" key="13">
    <source>
        <dbReference type="Proteomes" id="UP000265427"/>
    </source>
</evidence>
<dbReference type="Proteomes" id="UP000266643">
    <property type="component" value="Unassembled WGS sequence"/>
</dbReference>
<dbReference type="InterPro" id="IPR011011">
    <property type="entry name" value="Znf_FYVE_PHD"/>
</dbReference>
<dbReference type="EMBL" id="QUTD01007862">
    <property type="protein sequence ID" value="RHY48437.1"/>
    <property type="molecule type" value="Genomic_DNA"/>
</dbReference>
<proteinExistence type="predicted"/>
<dbReference type="InterPro" id="IPR013083">
    <property type="entry name" value="Znf_RING/FYVE/PHD"/>
</dbReference>
<dbReference type="Pfam" id="PF01590">
    <property type="entry name" value="GAF"/>
    <property type="match status" value="1"/>
</dbReference>
<dbReference type="Proteomes" id="UP000283543">
    <property type="component" value="Unassembled WGS sequence"/>
</dbReference>
<dbReference type="SUPFAM" id="SSF57903">
    <property type="entry name" value="FYVE/PHD zinc finger"/>
    <property type="match status" value="1"/>
</dbReference>
<reference evidence="13 14" key="1">
    <citation type="submission" date="2018-08" db="EMBL/GenBank/DDBJ databases">
        <title>Aphanomyces genome sequencing and annotation.</title>
        <authorList>
            <person name="Minardi D."/>
            <person name="Oidtmann B."/>
            <person name="Van Der Giezen M."/>
            <person name="Studholme D.J."/>
        </authorList>
    </citation>
    <scope>NUCLEOTIDE SEQUENCE [LARGE SCALE GENOMIC DNA]</scope>
    <source>
        <strain evidence="12 14">197901</strain>
        <strain evidence="10 16">D2</strain>
        <strain evidence="11 18">FDL457</strain>
        <strain evidence="8 13">Kv</strain>
        <strain evidence="9 17">Si</strain>
        <strain evidence="7 15">Yx</strain>
    </source>
</reference>
<dbReference type="EMBL" id="QUTA01006819">
    <property type="protein sequence ID" value="RHY09446.1"/>
    <property type="molecule type" value="Genomic_DNA"/>
</dbReference>
<dbReference type="CDD" id="cd19757">
    <property type="entry name" value="Bbox1"/>
    <property type="match status" value="1"/>
</dbReference>
<dbReference type="InterPro" id="IPR017455">
    <property type="entry name" value="Znf_FYVE-rel"/>
</dbReference>
<dbReference type="SUPFAM" id="SSF55781">
    <property type="entry name" value="GAF domain-like"/>
    <property type="match status" value="1"/>
</dbReference>
<keyword evidence="3" id="KW-0862">Zinc</keyword>
<organism evidence="8 13">
    <name type="scientific">Aphanomyces astaci</name>
    <name type="common">Crayfish plague agent</name>
    <dbReference type="NCBI Taxonomy" id="112090"/>
    <lineage>
        <taxon>Eukaryota</taxon>
        <taxon>Sar</taxon>
        <taxon>Stramenopiles</taxon>
        <taxon>Oomycota</taxon>
        <taxon>Saprolegniomycetes</taxon>
        <taxon>Saprolegniales</taxon>
        <taxon>Verrucalvaceae</taxon>
        <taxon>Aphanomyces</taxon>
    </lineage>
</organism>
<gene>
    <name evidence="7" type="ORF">DYB25_010177</name>
    <name evidence="11" type="ORF">DYB26_009842</name>
    <name evidence="10" type="ORF">DYB30_011438</name>
    <name evidence="12" type="ORF">DYB31_010725</name>
    <name evidence="9" type="ORF">DYB34_011087</name>
    <name evidence="8" type="ORF">DYB36_010980</name>
</gene>
<feature type="compositionally biased region" description="Pro residues" evidence="5">
    <location>
        <begin position="51"/>
        <end position="61"/>
    </location>
</feature>
<sequence>MPSKASAAESSLVAWPSRSRNQPEDAIVLLSSARRHGTANPAGSNRLPLQPTAPSPPPHKPNPLDRGPSSRGEWPWGFMQDLPSCEDEDLLERMDEIVAIFRHECAKRANIPRDQRAKSSDATELVLTTNGHLVSKYSQRLQLFTVHSDVHMADATLAEVVELLQAPDDGFLRRIFSDQDMIQLHTLATIGAATSYDTHDADNGMQQLHVPTSCTLKKVLFREKGIFLTHPKEILFLDHVQPISPTSVLRVFKSIDNGNYPTTSRDHVVPRHTHIMGGYLVERFNGSTHRPGGVRVTYYAEHAVYPKQFASSLDTRLRLEKFGLCMSSWAQVVLSHRRQRNHGGGGAPDTRLLAVCPPTNADARGVVVDAACRICDKGFHWFRRACTCSVCGGGICADCSALESVVSPNGLQFKVPVCFMCLVQIKASNQHHDRPVVPRSVGTTLVSNHNPLAFAPVLDDDGDDDEGWSESSLGLPPQRRSTLRPAKCQACATRQSEAQCVVCGMFFCGQCADTGHASVVCRTCKPPSSRPHSPVLLLSPQVVQHRPGSTALDLPQSANHQLSPLSSLLSSPSSSPPPTWTMEDLNDGFGRVPNLPRMSALSDEMHIRLRDTYTSTVPSSAAVLQDTSFSSVEDLMAMYPMRRFAPADLRFSDDIKVDPSSPAIDNSLAAVPPNDKLDLLPPSSSNEDSPAAPPREDPSPSTSASSEPPSPSAALDAVTPADVEAACLDISSNAAYDALCEEALVAMECSNAYVVLLYKDQFMLKGAAGTGYVPASIPVTCAFCVHTVASVDPLIVPDATVDGRFQDSVRVRGKEAARFYYGLLLQTDSQVFGTVCVMDTSPRMRIGRNQKQAMDRFARQVGALVHGRRPIIN</sequence>
<evidence type="ECO:0000256" key="2">
    <source>
        <dbReference type="ARBA" id="ARBA00022771"/>
    </source>
</evidence>
<protein>
    <recommendedName>
        <fullName evidence="6">FYVE-type domain-containing protein</fullName>
    </recommendedName>
</protein>
<evidence type="ECO:0000313" key="10">
    <source>
        <dbReference type="EMBL" id="RHY48437.1"/>
    </source>
</evidence>
<name>A0A397BNR7_APHAT</name>
<feature type="domain" description="FYVE-type" evidence="6">
    <location>
        <begin position="372"/>
        <end position="426"/>
    </location>
</feature>
<dbReference type="Proteomes" id="UP000265427">
    <property type="component" value="Unassembled WGS sequence"/>
</dbReference>
<dbReference type="EMBL" id="QUTF01013914">
    <property type="protein sequence ID" value="RHZ15479.1"/>
    <property type="molecule type" value="Genomic_DNA"/>
</dbReference>
<dbReference type="InterPro" id="IPR003018">
    <property type="entry name" value="GAF"/>
</dbReference>
<evidence type="ECO:0000256" key="3">
    <source>
        <dbReference type="ARBA" id="ARBA00022833"/>
    </source>
</evidence>
<dbReference type="PANTHER" id="PTHR43102:SF2">
    <property type="entry name" value="GAF DOMAIN-CONTAINING PROTEIN"/>
    <property type="match status" value="1"/>
</dbReference>
<feature type="region of interest" description="Disordered" evidence="5">
    <location>
        <begin position="1"/>
        <end position="20"/>
    </location>
</feature>